<keyword evidence="3 9" id="KW-0813">Transport</keyword>
<organism evidence="10 11">
    <name type="scientific">Dipteronia dyeriana</name>
    <dbReference type="NCBI Taxonomy" id="168575"/>
    <lineage>
        <taxon>Eukaryota</taxon>
        <taxon>Viridiplantae</taxon>
        <taxon>Streptophyta</taxon>
        <taxon>Embryophyta</taxon>
        <taxon>Tracheophyta</taxon>
        <taxon>Spermatophyta</taxon>
        <taxon>Magnoliopsida</taxon>
        <taxon>eudicotyledons</taxon>
        <taxon>Gunneridae</taxon>
        <taxon>Pentapetalae</taxon>
        <taxon>rosids</taxon>
        <taxon>malvids</taxon>
        <taxon>Sapindales</taxon>
        <taxon>Sapindaceae</taxon>
        <taxon>Hippocastanoideae</taxon>
        <taxon>Acereae</taxon>
        <taxon>Dipteronia</taxon>
    </lineage>
</organism>
<evidence type="ECO:0000256" key="6">
    <source>
        <dbReference type="ARBA" id="ARBA00022737"/>
    </source>
</evidence>
<feature type="transmembrane region" description="Helical" evidence="9">
    <location>
        <begin position="106"/>
        <end position="126"/>
    </location>
</feature>
<reference evidence="10" key="1">
    <citation type="journal article" date="2023" name="Plant J.">
        <title>Genome sequences and population genomics provide insights into the demographic history, inbreeding, and mutation load of two 'living fossil' tree species of Dipteronia.</title>
        <authorList>
            <person name="Feng Y."/>
            <person name="Comes H.P."/>
            <person name="Chen J."/>
            <person name="Zhu S."/>
            <person name="Lu R."/>
            <person name="Zhang X."/>
            <person name="Li P."/>
            <person name="Qiu J."/>
            <person name="Olsen K.M."/>
            <person name="Qiu Y."/>
        </authorList>
    </citation>
    <scope>NUCLEOTIDE SEQUENCE</scope>
    <source>
        <strain evidence="10">KIB01</strain>
    </source>
</reference>
<evidence type="ECO:0000256" key="3">
    <source>
        <dbReference type="ARBA" id="ARBA00022448"/>
    </source>
</evidence>
<dbReference type="Gene3D" id="1.20.1280.290">
    <property type="match status" value="2"/>
</dbReference>
<dbReference type="GO" id="GO:0012505">
    <property type="term" value="C:endomembrane system"/>
    <property type="evidence" value="ECO:0007669"/>
    <property type="project" value="UniProtKB-SubCell"/>
</dbReference>
<comment type="subcellular location">
    <subcellularLocation>
        <location evidence="1">Endomembrane system</location>
        <topology evidence="1">Multi-pass membrane protein</topology>
    </subcellularLocation>
</comment>
<dbReference type="EMBL" id="JANJYI010000001">
    <property type="protein sequence ID" value="KAK2663790.1"/>
    <property type="molecule type" value="Genomic_DNA"/>
</dbReference>
<keyword evidence="6" id="KW-0677">Repeat</keyword>
<dbReference type="Pfam" id="PF03083">
    <property type="entry name" value="MtN3_slv"/>
    <property type="match status" value="2"/>
</dbReference>
<feature type="transmembrane region" description="Helical" evidence="9">
    <location>
        <begin position="165"/>
        <end position="186"/>
    </location>
</feature>
<dbReference type="PANTHER" id="PTHR10791">
    <property type="entry name" value="RAG1-ACTIVATING PROTEIN 1"/>
    <property type="match status" value="1"/>
</dbReference>
<dbReference type="GO" id="GO:0051119">
    <property type="term" value="F:sugar transmembrane transporter activity"/>
    <property type="evidence" value="ECO:0007669"/>
    <property type="project" value="InterPro"/>
</dbReference>
<evidence type="ECO:0000256" key="2">
    <source>
        <dbReference type="ARBA" id="ARBA00007809"/>
    </source>
</evidence>
<evidence type="ECO:0000256" key="7">
    <source>
        <dbReference type="ARBA" id="ARBA00022989"/>
    </source>
</evidence>
<comment type="caution">
    <text evidence="9">Lacks conserved residue(s) required for the propagation of feature annotation.</text>
</comment>
<dbReference type="Proteomes" id="UP001280121">
    <property type="component" value="Unassembled WGS sequence"/>
</dbReference>
<comment type="caution">
    <text evidence="10">The sequence shown here is derived from an EMBL/GenBank/DDBJ whole genome shotgun (WGS) entry which is preliminary data.</text>
</comment>
<evidence type="ECO:0000256" key="9">
    <source>
        <dbReference type="RuleBase" id="RU910715"/>
    </source>
</evidence>
<dbReference type="AlphaFoldDB" id="A0AAE0CUB5"/>
<dbReference type="InterPro" id="IPR004316">
    <property type="entry name" value="SWEET_rpt"/>
</dbReference>
<keyword evidence="7 9" id="KW-1133">Transmembrane helix</keyword>
<keyword evidence="4 9" id="KW-0762">Sugar transport</keyword>
<feature type="transmembrane region" description="Helical" evidence="9">
    <location>
        <begin position="192"/>
        <end position="213"/>
    </location>
</feature>
<evidence type="ECO:0000313" key="11">
    <source>
        <dbReference type="Proteomes" id="UP001280121"/>
    </source>
</evidence>
<name>A0AAE0CUB5_9ROSI</name>
<dbReference type="GO" id="GO:0051260">
    <property type="term" value="P:protein homooligomerization"/>
    <property type="evidence" value="ECO:0007669"/>
    <property type="project" value="UniProtKB-ARBA"/>
</dbReference>
<proteinExistence type="inferred from homology"/>
<evidence type="ECO:0000256" key="4">
    <source>
        <dbReference type="ARBA" id="ARBA00022597"/>
    </source>
</evidence>
<evidence type="ECO:0000256" key="8">
    <source>
        <dbReference type="ARBA" id="ARBA00023136"/>
    </source>
</evidence>
<sequence>MFNTETSRTIVGIIGNVISFGLFMSPTPTMTTIVKAKSVQEFKSDPYVATLLNCMLWVFYGMPFVHPDSILVVTINGCGFFIELSYVIIFLIYSPASKKRRILIELLIEAIFMAVVVFITMTFLHSTKARSMLIGLLCIFFNIIMYASPLTVLRMVIRTKSVKYMPFFLSLANFCNGLVWLIYALLKLDPYVLVPNGLGSLFGLIQLGLYATYYRTTNWDEDDANKRSEVELSNA</sequence>
<dbReference type="GO" id="GO:0016020">
    <property type="term" value="C:membrane"/>
    <property type="evidence" value="ECO:0007669"/>
    <property type="project" value="InterPro"/>
</dbReference>
<gene>
    <name evidence="10" type="ORF">Ddye_002364</name>
</gene>
<evidence type="ECO:0000256" key="5">
    <source>
        <dbReference type="ARBA" id="ARBA00022692"/>
    </source>
</evidence>
<feature type="transmembrane region" description="Helical" evidence="9">
    <location>
        <begin position="132"/>
        <end position="153"/>
    </location>
</feature>
<protein>
    <recommendedName>
        <fullName evidence="9">Bidirectional sugar transporter SWEET</fullName>
    </recommendedName>
</protein>
<keyword evidence="8 9" id="KW-0472">Membrane</keyword>
<comment type="similarity">
    <text evidence="2 9">Belongs to the SWEET sugar transporter family.</text>
</comment>
<comment type="function">
    <text evidence="9">Mediates both low-affinity uptake and efflux of sugar across the membrane.</text>
</comment>
<dbReference type="FunFam" id="1.20.1280.290:FF:000001">
    <property type="entry name" value="Bidirectional sugar transporter SWEET"/>
    <property type="match status" value="1"/>
</dbReference>
<dbReference type="FunFam" id="1.20.1280.290:FF:000002">
    <property type="entry name" value="Bidirectional sugar transporter SWEET"/>
    <property type="match status" value="1"/>
</dbReference>
<accession>A0AAE0CUB5</accession>
<evidence type="ECO:0000256" key="1">
    <source>
        <dbReference type="ARBA" id="ARBA00004127"/>
    </source>
</evidence>
<keyword evidence="11" id="KW-1185">Reference proteome</keyword>
<dbReference type="InterPro" id="IPR047664">
    <property type="entry name" value="SWEET"/>
</dbReference>
<feature type="transmembrane region" description="Helical" evidence="9">
    <location>
        <begin position="70"/>
        <end position="94"/>
    </location>
</feature>
<evidence type="ECO:0000313" key="10">
    <source>
        <dbReference type="EMBL" id="KAK2663790.1"/>
    </source>
</evidence>
<dbReference type="PANTHER" id="PTHR10791:SF159">
    <property type="entry name" value="BIDIRECTIONAL SUGAR TRANSPORTER SWEET5"/>
    <property type="match status" value="1"/>
</dbReference>
<keyword evidence="5 9" id="KW-0812">Transmembrane</keyword>
<feature type="transmembrane region" description="Helical" evidence="9">
    <location>
        <begin position="6"/>
        <end position="25"/>
    </location>
</feature>